<proteinExistence type="inferred from homology"/>
<keyword evidence="4" id="KW-1185">Reference proteome</keyword>
<comment type="caution">
    <text evidence="3">The sequence shown here is derived from an EMBL/GenBank/DDBJ whole genome shotgun (WGS) entry which is preliminary data.</text>
</comment>
<evidence type="ECO:0000256" key="1">
    <source>
        <dbReference type="ARBA" id="ARBA00008791"/>
    </source>
</evidence>
<gene>
    <name evidence="3" type="ORF">JI746_12960</name>
</gene>
<protein>
    <submittedName>
        <fullName evidence="3">Universal stress protein</fullName>
    </submittedName>
</protein>
<evidence type="ECO:0000313" key="4">
    <source>
        <dbReference type="Proteomes" id="UP000622707"/>
    </source>
</evidence>
<dbReference type="InterPro" id="IPR006016">
    <property type="entry name" value="UspA"/>
</dbReference>
<evidence type="ECO:0000313" key="3">
    <source>
        <dbReference type="EMBL" id="MBL0426017.1"/>
    </source>
</evidence>
<dbReference type="EMBL" id="JAEQND010000006">
    <property type="protein sequence ID" value="MBL0426017.1"/>
    <property type="molecule type" value="Genomic_DNA"/>
</dbReference>
<reference evidence="3 4" key="1">
    <citation type="journal article" date="2017" name="Int. J. Syst. Evol. Microbiol.">
        <title>Ramlibacter alkalitolerans sp. nov., alkali-tolerant bacterium isolated from soil of ginseng.</title>
        <authorList>
            <person name="Lee D.H."/>
            <person name="Cha C.J."/>
        </authorList>
    </citation>
    <scope>NUCLEOTIDE SEQUENCE [LARGE SCALE GENOMIC DNA]</scope>
    <source>
        <strain evidence="3 4">KACC 19305</strain>
    </source>
</reference>
<feature type="domain" description="UspA" evidence="2">
    <location>
        <begin position="2"/>
        <end position="140"/>
    </location>
</feature>
<dbReference type="SUPFAM" id="SSF52402">
    <property type="entry name" value="Adenine nucleotide alpha hydrolases-like"/>
    <property type="match status" value="1"/>
</dbReference>
<comment type="similarity">
    <text evidence="1">Belongs to the universal stress protein A family.</text>
</comment>
<organism evidence="3 4">
    <name type="scientific">Ramlibacter alkalitolerans</name>
    <dbReference type="NCBI Taxonomy" id="2039631"/>
    <lineage>
        <taxon>Bacteria</taxon>
        <taxon>Pseudomonadati</taxon>
        <taxon>Pseudomonadota</taxon>
        <taxon>Betaproteobacteria</taxon>
        <taxon>Burkholderiales</taxon>
        <taxon>Comamonadaceae</taxon>
        <taxon>Ramlibacter</taxon>
    </lineage>
</organism>
<sequence length="140" mass="15166">MKILLAADGSTYTKKALAFLVTNHEIAGGDGHVVVVNVQPAMPPRVRSMVGASAVQDYHREEAEKVLKPIEKFLQRHDIPYTTRWAVGNPGVEIVKAAKKDKAQMIVMGTHGHGILGRAILGSVAQNVLTQIEIPVLLVK</sequence>
<dbReference type="Proteomes" id="UP000622707">
    <property type="component" value="Unassembled WGS sequence"/>
</dbReference>
<dbReference type="InterPro" id="IPR006015">
    <property type="entry name" value="Universal_stress_UspA"/>
</dbReference>
<accession>A0ABS1JP35</accession>
<dbReference type="Pfam" id="PF00582">
    <property type="entry name" value="Usp"/>
    <property type="match status" value="1"/>
</dbReference>
<dbReference type="RefSeq" id="WP_201689977.1">
    <property type="nucleotide sequence ID" value="NZ_JAEQND010000006.1"/>
</dbReference>
<dbReference type="CDD" id="cd00293">
    <property type="entry name" value="USP-like"/>
    <property type="match status" value="1"/>
</dbReference>
<name>A0ABS1JP35_9BURK</name>
<dbReference type="InterPro" id="IPR014729">
    <property type="entry name" value="Rossmann-like_a/b/a_fold"/>
</dbReference>
<dbReference type="PANTHER" id="PTHR31964:SF113">
    <property type="entry name" value="USPA DOMAIN-CONTAINING PROTEIN"/>
    <property type="match status" value="1"/>
</dbReference>
<dbReference type="PRINTS" id="PR01438">
    <property type="entry name" value="UNVRSLSTRESS"/>
</dbReference>
<evidence type="ECO:0000259" key="2">
    <source>
        <dbReference type="Pfam" id="PF00582"/>
    </source>
</evidence>
<dbReference type="Gene3D" id="3.40.50.620">
    <property type="entry name" value="HUPs"/>
    <property type="match status" value="1"/>
</dbReference>
<dbReference type="PANTHER" id="PTHR31964">
    <property type="entry name" value="ADENINE NUCLEOTIDE ALPHA HYDROLASES-LIKE SUPERFAMILY PROTEIN"/>
    <property type="match status" value="1"/>
</dbReference>